<gene>
    <name evidence="2" type="ORF">N8I74_06395</name>
</gene>
<dbReference type="EMBL" id="CP106753">
    <property type="protein sequence ID" value="UXY16645.1"/>
    <property type="molecule type" value="Genomic_DNA"/>
</dbReference>
<dbReference type="Proteomes" id="UP001061302">
    <property type="component" value="Chromosome"/>
</dbReference>
<sequence length="479" mass="53610">MPSLSRTEYNQLKREDGGPFLFLDSDIHPETLEELGVVAYFSDVSFEQDGFPEDAKPILYVTPEALEIYPINVKKGTSGYLASPYGRIEKIVVARRKDYSFDLPNALEEVDDLLAQLPAGFSKNWRSGLGFKWEYRFICEYIEKLGVSILAVVIDGGDSERIDGQTYYLPLSRFHWYRKQIDQITNRARSIARARKDYLFYNEILGVHDSANFPPKPFKPPLGVMAALTGGGETEVQLSASDKKTVVQIVADNVEELAAGEPARLLQLKEDIEMVTLSQLIEQFSSMLEKLLDETRWQSFFAKNPFVLSLAFSVPFVLFQKQAYAGGKRVDGKGGKHPDFIYSAEKTGNLAIVEIKKPSTPLLGACYREPDVYAPSAELVGGVAQILSQRLALRGSLADLKDVSNRYDIQGYSTPCIVVAGSTPTEREKQRGFELYRHALTDVSIITFDELLARLVAIRDALKPPGPESKEHFDLEPPF</sequence>
<evidence type="ECO:0000313" key="2">
    <source>
        <dbReference type="EMBL" id="UXY16645.1"/>
    </source>
</evidence>
<dbReference type="Pfam" id="PF14082">
    <property type="entry name" value="SduA_C"/>
    <property type="match status" value="1"/>
</dbReference>
<dbReference type="InterPro" id="IPR025359">
    <property type="entry name" value="SduA_C"/>
</dbReference>
<proteinExistence type="predicted"/>
<keyword evidence="3" id="KW-1185">Reference proteome</keyword>
<organism evidence="2 3">
    <name type="scientific">Chitiniphilus purpureus</name>
    <dbReference type="NCBI Taxonomy" id="2981137"/>
    <lineage>
        <taxon>Bacteria</taxon>
        <taxon>Pseudomonadati</taxon>
        <taxon>Pseudomonadota</taxon>
        <taxon>Betaproteobacteria</taxon>
        <taxon>Neisseriales</taxon>
        <taxon>Chitinibacteraceae</taxon>
        <taxon>Chitiniphilus</taxon>
    </lineage>
</organism>
<name>A0ABY6DQJ5_9NEIS</name>
<protein>
    <submittedName>
        <fullName evidence="2">DUF4263 domain-containing protein</fullName>
    </submittedName>
</protein>
<reference evidence="2" key="1">
    <citation type="submission" date="2022-10" db="EMBL/GenBank/DDBJ databases">
        <title>Chitiniphilus purpureus sp. nov., a novel chitin-degrading bacterium isolated from crawfish pond sediment.</title>
        <authorList>
            <person name="Li K."/>
        </authorList>
    </citation>
    <scope>NUCLEOTIDE SEQUENCE</scope>
    <source>
        <strain evidence="2">CD1</strain>
    </source>
</reference>
<dbReference type="RefSeq" id="WP_263126027.1">
    <property type="nucleotide sequence ID" value="NZ_CP106753.1"/>
</dbReference>
<evidence type="ECO:0000259" key="1">
    <source>
        <dbReference type="Pfam" id="PF14082"/>
    </source>
</evidence>
<accession>A0ABY6DQJ5</accession>
<feature type="domain" description="Shedu protein SduA C-terminal" evidence="1">
    <location>
        <begin position="293"/>
        <end position="452"/>
    </location>
</feature>
<evidence type="ECO:0000313" key="3">
    <source>
        <dbReference type="Proteomes" id="UP001061302"/>
    </source>
</evidence>